<dbReference type="EMBL" id="JBEPLI010000008">
    <property type="protein sequence ID" value="MET3589868.1"/>
    <property type="molecule type" value="Genomic_DNA"/>
</dbReference>
<organism evidence="1 2">
    <name type="scientific">Bartonella silvatica</name>
    <dbReference type="NCBI Taxonomy" id="357760"/>
    <lineage>
        <taxon>Bacteria</taxon>
        <taxon>Pseudomonadati</taxon>
        <taxon>Pseudomonadota</taxon>
        <taxon>Alphaproteobacteria</taxon>
        <taxon>Hyphomicrobiales</taxon>
        <taxon>Bartonellaceae</taxon>
        <taxon>Bartonella</taxon>
    </lineage>
</organism>
<sequence>MTEIVDKKLLDNLKLYLKENNIAAYHLSGKVLNKSPSYLTIRLNTHSLSKKDFLKILNHLQINIENLNKI</sequence>
<gene>
    <name evidence="1" type="ORF">ABID23_000956</name>
</gene>
<name>A0ABV2HH35_9HYPH</name>
<protein>
    <submittedName>
        <fullName evidence="1">Uncharacterized protein</fullName>
    </submittedName>
</protein>
<keyword evidence="2" id="KW-1185">Reference proteome</keyword>
<reference evidence="1 2" key="1">
    <citation type="submission" date="2024-06" db="EMBL/GenBank/DDBJ databases">
        <title>Genomic Encyclopedia of Type Strains, Phase IV (KMG-IV): sequencing the most valuable type-strain genomes for metagenomic binning, comparative biology and taxonomic classification.</title>
        <authorList>
            <person name="Goeker M."/>
        </authorList>
    </citation>
    <scope>NUCLEOTIDE SEQUENCE [LARGE SCALE GENOMIC DNA]</scope>
    <source>
        <strain evidence="1 2">DSM 23649</strain>
    </source>
</reference>
<evidence type="ECO:0000313" key="1">
    <source>
        <dbReference type="EMBL" id="MET3589868.1"/>
    </source>
</evidence>
<evidence type="ECO:0000313" key="2">
    <source>
        <dbReference type="Proteomes" id="UP001549086"/>
    </source>
</evidence>
<proteinExistence type="predicted"/>
<dbReference type="Proteomes" id="UP001549086">
    <property type="component" value="Unassembled WGS sequence"/>
</dbReference>
<accession>A0ABV2HH35</accession>
<comment type="caution">
    <text evidence="1">The sequence shown here is derived from an EMBL/GenBank/DDBJ whole genome shotgun (WGS) entry which is preliminary data.</text>
</comment>